<keyword evidence="2" id="KW-1185">Reference proteome</keyword>
<evidence type="ECO:0000313" key="2">
    <source>
        <dbReference type="Proteomes" id="UP000305067"/>
    </source>
</evidence>
<name>A0A5C3QE69_9AGAR</name>
<dbReference type="Proteomes" id="UP000305067">
    <property type="component" value="Unassembled WGS sequence"/>
</dbReference>
<accession>A0A5C3QE69</accession>
<proteinExistence type="predicted"/>
<evidence type="ECO:0000313" key="1">
    <source>
        <dbReference type="EMBL" id="TFL00353.1"/>
    </source>
</evidence>
<dbReference type="EMBL" id="ML178829">
    <property type="protein sequence ID" value="TFL00353.1"/>
    <property type="molecule type" value="Genomic_DNA"/>
</dbReference>
<sequence>MSRSGQQLHRTLKSAPVRACYHLLWASAFSGQVQTAIHGNEHSRTMDIDIECRGSISSSALAGWSSMHVLVS</sequence>
<gene>
    <name evidence="1" type="ORF">BDV98DRAFT_569649</name>
</gene>
<reference evidence="1 2" key="1">
    <citation type="journal article" date="2019" name="Nat. Ecol. Evol.">
        <title>Megaphylogeny resolves global patterns of mushroom evolution.</title>
        <authorList>
            <person name="Varga T."/>
            <person name="Krizsan K."/>
            <person name="Foldi C."/>
            <person name="Dima B."/>
            <person name="Sanchez-Garcia M."/>
            <person name="Sanchez-Ramirez S."/>
            <person name="Szollosi G.J."/>
            <person name="Szarkandi J.G."/>
            <person name="Papp V."/>
            <person name="Albert L."/>
            <person name="Andreopoulos W."/>
            <person name="Angelini C."/>
            <person name="Antonin V."/>
            <person name="Barry K.W."/>
            <person name="Bougher N.L."/>
            <person name="Buchanan P."/>
            <person name="Buyck B."/>
            <person name="Bense V."/>
            <person name="Catcheside P."/>
            <person name="Chovatia M."/>
            <person name="Cooper J."/>
            <person name="Damon W."/>
            <person name="Desjardin D."/>
            <person name="Finy P."/>
            <person name="Geml J."/>
            <person name="Haridas S."/>
            <person name="Hughes K."/>
            <person name="Justo A."/>
            <person name="Karasinski D."/>
            <person name="Kautmanova I."/>
            <person name="Kiss B."/>
            <person name="Kocsube S."/>
            <person name="Kotiranta H."/>
            <person name="LaButti K.M."/>
            <person name="Lechner B.E."/>
            <person name="Liimatainen K."/>
            <person name="Lipzen A."/>
            <person name="Lukacs Z."/>
            <person name="Mihaltcheva S."/>
            <person name="Morgado L.N."/>
            <person name="Niskanen T."/>
            <person name="Noordeloos M.E."/>
            <person name="Ohm R.A."/>
            <person name="Ortiz-Santana B."/>
            <person name="Ovrebo C."/>
            <person name="Racz N."/>
            <person name="Riley R."/>
            <person name="Savchenko A."/>
            <person name="Shiryaev A."/>
            <person name="Soop K."/>
            <person name="Spirin V."/>
            <person name="Szebenyi C."/>
            <person name="Tomsovsky M."/>
            <person name="Tulloss R.E."/>
            <person name="Uehling J."/>
            <person name="Grigoriev I.V."/>
            <person name="Vagvolgyi C."/>
            <person name="Papp T."/>
            <person name="Martin F.M."/>
            <person name="Miettinen O."/>
            <person name="Hibbett D.S."/>
            <person name="Nagy L.G."/>
        </authorList>
    </citation>
    <scope>NUCLEOTIDE SEQUENCE [LARGE SCALE GENOMIC DNA]</scope>
    <source>
        <strain evidence="1 2">CBS 309.79</strain>
    </source>
</reference>
<organism evidence="1 2">
    <name type="scientific">Pterulicium gracile</name>
    <dbReference type="NCBI Taxonomy" id="1884261"/>
    <lineage>
        <taxon>Eukaryota</taxon>
        <taxon>Fungi</taxon>
        <taxon>Dikarya</taxon>
        <taxon>Basidiomycota</taxon>
        <taxon>Agaricomycotina</taxon>
        <taxon>Agaricomycetes</taxon>
        <taxon>Agaricomycetidae</taxon>
        <taxon>Agaricales</taxon>
        <taxon>Pleurotineae</taxon>
        <taxon>Pterulaceae</taxon>
        <taxon>Pterulicium</taxon>
    </lineage>
</organism>
<dbReference type="AlphaFoldDB" id="A0A5C3QE69"/>
<protein>
    <submittedName>
        <fullName evidence="1">Uncharacterized protein</fullName>
    </submittedName>
</protein>